<organism evidence="1 2">
    <name type="scientific">Candidatus Carbonibacillus altaicus</name>
    <dbReference type="NCBI Taxonomy" id="2163959"/>
    <lineage>
        <taxon>Bacteria</taxon>
        <taxon>Bacillati</taxon>
        <taxon>Bacillota</taxon>
        <taxon>Bacilli</taxon>
        <taxon>Bacillales</taxon>
        <taxon>Candidatus Carbonibacillus</taxon>
    </lineage>
</organism>
<accession>A0A2R6XYC4</accession>
<evidence type="ECO:0000313" key="1">
    <source>
        <dbReference type="EMBL" id="PTQ55413.1"/>
    </source>
</evidence>
<dbReference type="AlphaFoldDB" id="A0A2R6XYC4"/>
<reference evidence="2" key="1">
    <citation type="journal article" date="2018" name="Sci. Rep.">
        <title>Lignite coal burning seam in the remote Altai Mountains harbors a hydrogen-driven thermophilic microbial community.</title>
        <authorList>
            <person name="Kadnikov V.V."/>
            <person name="Mardanov A.V."/>
            <person name="Ivasenko D.A."/>
            <person name="Antsiferov D.V."/>
            <person name="Beletsky A.V."/>
            <person name="Karnachuk O.V."/>
            <person name="Ravin N.V."/>
        </authorList>
    </citation>
    <scope>NUCLEOTIDE SEQUENCE [LARGE SCALE GENOMIC DNA]</scope>
</reference>
<sequence length="61" mass="7564">MRFPPPEALRKQIEKKINYLEKILGRPMATEHIPTELRIKEIESWLRRNQRDFFEKRLTDR</sequence>
<proteinExistence type="predicted"/>
<protein>
    <submittedName>
        <fullName evidence="1">Uncharacterized protein</fullName>
    </submittedName>
</protein>
<evidence type="ECO:0000313" key="2">
    <source>
        <dbReference type="Proteomes" id="UP000244338"/>
    </source>
</evidence>
<comment type="caution">
    <text evidence="1">The sequence shown here is derived from an EMBL/GenBank/DDBJ whole genome shotgun (WGS) entry which is preliminary data.</text>
</comment>
<name>A0A2R6XYC4_9BACL</name>
<dbReference type="Proteomes" id="UP000244338">
    <property type="component" value="Unassembled WGS sequence"/>
</dbReference>
<gene>
    <name evidence="1" type="ORF">BSOLF_2140</name>
</gene>
<dbReference type="EMBL" id="PEBX01000120">
    <property type="protein sequence ID" value="PTQ55413.1"/>
    <property type="molecule type" value="Genomic_DNA"/>
</dbReference>